<evidence type="ECO:0000313" key="3">
    <source>
        <dbReference type="Proteomes" id="UP000582016"/>
    </source>
</evidence>
<dbReference type="AlphaFoldDB" id="A0A8H5NET9"/>
<reference evidence="2 3" key="1">
    <citation type="submission" date="2020-05" db="EMBL/GenBank/DDBJ databases">
        <title>Identification and distribution of gene clusters putatively required for synthesis of sphingolipid metabolism inhibitors in phylogenetically diverse species of the filamentous fungus Fusarium.</title>
        <authorList>
            <person name="Kim H.-S."/>
            <person name="Busman M."/>
            <person name="Brown D.W."/>
            <person name="Divon H."/>
            <person name="Uhlig S."/>
            <person name="Proctor R.H."/>
        </authorList>
    </citation>
    <scope>NUCLEOTIDE SEQUENCE [LARGE SCALE GENOMIC DNA]</scope>
    <source>
        <strain evidence="2 3">NRRL 13617</strain>
    </source>
</reference>
<feature type="region of interest" description="Disordered" evidence="1">
    <location>
        <begin position="1"/>
        <end position="98"/>
    </location>
</feature>
<feature type="compositionally biased region" description="Basic and acidic residues" evidence="1">
    <location>
        <begin position="33"/>
        <end position="47"/>
    </location>
</feature>
<feature type="compositionally biased region" description="Basic and acidic residues" evidence="1">
    <location>
        <begin position="115"/>
        <end position="145"/>
    </location>
</feature>
<proteinExistence type="predicted"/>
<comment type="caution">
    <text evidence="2">The sequence shown here is derived from an EMBL/GenBank/DDBJ whole genome shotgun (WGS) entry which is preliminary data.</text>
</comment>
<evidence type="ECO:0000256" key="1">
    <source>
        <dbReference type="SAM" id="MobiDB-lite"/>
    </source>
</evidence>
<dbReference type="OrthoDB" id="5093013at2759"/>
<dbReference type="EMBL" id="JAAOAQ010000159">
    <property type="protein sequence ID" value="KAF5564021.1"/>
    <property type="molecule type" value="Genomic_DNA"/>
</dbReference>
<accession>A0A8H5NET9</accession>
<sequence length="170" mass="19083">MSSPLKDKAGLNTPPKNNSPENIAPNIEALPEADQKVEAPKLLKQEQKVPNGVTLPHQGRLKRHRSTQESEPFPQPKRARGLGTPLTDATPQDPDKELELLIEEELRIVRSLSGEGEREHLHKLSRARAREDMKKHTKHPQETKTQEPTVGTQEDVKEGSWTDDAVPPRN</sequence>
<feature type="region of interest" description="Disordered" evidence="1">
    <location>
        <begin position="111"/>
        <end position="170"/>
    </location>
</feature>
<protein>
    <submittedName>
        <fullName evidence="2">Uncharacterized protein</fullName>
    </submittedName>
</protein>
<evidence type="ECO:0000313" key="2">
    <source>
        <dbReference type="EMBL" id="KAF5564021.1"/>
    </source>
</evidence>
<gene>
    <name evidence="2" type="ORF">FPHYL_4885</name>
</gene>
<name>A0A8H5NET9_9HYPO</name>
<keyword evidence="3" id="KW-1185">Reference proteome</keyword>
<dbReference type="Proteomes" id="UP000582016">
    <property type="component" value="Unassembled WGS sequence"/>
</dbReference>
<organism evidence="2 3">
    <name type="scientific">Fusarium phyllophilum</name>
    <dbReference type="NCBI Taxonomy" id="47803"/>
    <lineage>
        <taxon>Eukaryota</taxon>
        <taxon>Fungi</taxon>
        <taxon>Dikarya</taxon>
        <taxon>Ascomycota</taxon>
        <taxon>Pezizomycotina</taxon>
        <taxon>Sordariomycetes</taxon>
        <taxon>Hypocreomycetidae</taxon>
        <taxon>Hypocreales</taxon>
        <taxon>Nectriaceae</taxon>
        <taxon>Fusarium</taxon>
        <taxon>Fusarium fujikuroi species complex</taxon>
    </lineage>
</organism>